<accession>A0ACC6P0H7</accession>
<comment type="caution">
    <text evidence="1">The sequence shown here is derived from an EMBL/GenBank/DDBJ whole genome shotgun (WGS) entry which is preliminary data.</text>
</comment>
<proteinExistence type="predicted"/>
<evidence type="ECO:0000313" key="1">
    <source>
        <dbReference type="EMBL" id="MEJ7137696.1"/>
    </source>
</evidence>
<protein>
    <submittedName>
        <fullName evidence="1">CidA/LrgA family protein</fullName>
    </submittedName>
</protein>
<organism evidence="1 2">
    <name type="scientific">Amphibiibacter pelophylacis</name>
    <dbReference type="NCBI Taxonomy" id="1799477"/>
    <lineage>
        <taxon>Bacteria</taxon>
        <taxon>Pseudomonadati</taxon>
        <taxon>Pseudomonadota</taxon>
        <taxon>Betaproteobacteria</taxon>
        <taxon>Burkholderiales</taxon>
        <taxon>Sphaerotilaceae</taxon>
        <taxon>Amphibiibacter</taxon>
    </lineage>
</organism>
<sequence length="125" mass="12820">MIAALALLLGFQLVGEALVVALGWSVPGPVIGMLLLLAVLVWRGGPGEDLRQVSGTLLQHLSLLFVPAGAGVLVHAHLLGQDAGIIAAALLGSTVLSLVVTAGVFGWLSRRRKPARRPQAGDPAP</sequence>
<gene>
    <name evidence="1" type="ORF">RV045_04520</name>
</gene>
<keyword evidence="2" id="KW-1185">Reference proteome</keyword>
<dbReference type="EMBL" id="JAWDIE010000005">
    <property type="protein sequence ID" value="MEJ7137696.1"/>
    <property type="molecule type" value="Genomic_DNA"/>
</dbReference>
<reference evidence="1" key="1">
    <citation type="submission" date="2023-10" db="EMBL/GenBank/DDBJ databases">
        <title>Amphibacter perezi, gen. nov., sp. nov. a novel taxa of the family Comamonadaceae, class Betaproteobacteria isolated from the skin microbiota of Pelophylax perezi from different populations.</title>
        <authorList>
            <person name="Costa S."/>
            <person name="Proenca D.N."/>
            <person name="Lopes I."/>
            <person name="Morais P.V."/>
        </authorList>
    </citation>
    <scope>NUCLEOTIDE SEQUENCE</scope>
    <source>
        <strain evidence="1">SL12-8</strain>
    </source>
</reference>
<evidence type="ECO:0000313" key="2">
    <source>
        <dbReference type="Proteomes" id="UP001364695"/>
    </source>
</evidence>
<dbReference type="Proteomes" id="UP001364695">
    <property type="component" value="Unassembled WGS sequence"/>
</dbReference>
<name>A0ACC6P0H7_9BURK</name>